<gene>
    <name evidence="2" type="ORF">HNP21_001307</name>
</gene>
<comment type="caution">
    <text evidence="2">The sequence shown here is derived from an EMBL/GenBank/DDBJ whole genome shotgun (WGS) entry which is preliminary data.</text>
</comment>
<protein>
    <submittedName>
        <fullName evidence="2">Uncharacterized protein</fullName>
    </submittedName>
</protein>
<dbReference type="AlphaFoldDB" id="A0A7W3N875"/>
<evidence type="ECO:0000313" key="2">
    <source>
        <dbReference type="EMBL" id="MBA9038218.1"/>
    </source>
</evidence>
<dbReference type="EMBL" id="JACJHT010000001">
    <property type="protein sequence ID" value="MBA9038218.1"/>
    <property type="molecule type" value="Genomic_DNA"/>
</dbReference>
<keyword evidence="1" id="KW-0812">Transmembrane</keyword>
<keyword evidence="1" id="KW-1133">Transmembrane helix</keyword>
<keyword evidence="3" id="KW-1185">Reference proteome</keyword>
<proteinExistence type="predicted"/>
<reference evidence="2" key="1">
    <citation type="submission" date="2020-08" db="EMBL/GenBank/DDBJ databases">
        <title>Functional genomics of gut bacteria from endangered species of beetles.</title>
        <authorList>
            <person name="Carlos-Shanley C."/>
        </authorList>
    </citation>
    <scope>NUCLEOTIDE SEQUENCE [LARGE SCALE GENOMIC DNA]</scope>
    <source>
        <strain evidence="2">S00060</strain>
    </source>
</reference>
<evidence type="ECO:0000256" key="1">
    <source>
        <dbReference type="SAM" id="Phobius"/>
    </source>
</evidence>
<feature type="transmembrane region" description="Helical" evidence="1">
    <location>
        <begin position="12"/>
        <end position="31"/>
    </location>
</feature>
<name>A0A7W3N875_PRIAR</name>
<dbReference type="Proteomes" id="UP000543174">
    <property type="component" value="Unassembled WGS sequence"/>
</dbReference>
<evidence type="ECO:0000313" key="3">
    <source>
        <dbReference type="Proteomes" id="UP000543174"/>
    </source>
</evidence>
<organism evidence="2 3">
    <name type="scientific">Priestia aryabhattai</name>
    <name type="common">Bacillus aryabhattai</name>
    <dbReference type="NCBI Taxonomy" id="412384"/>
    <lineage>
        <taxon>Bacteria</taxon>
        <taxon>Bacillati</taxon>
        <taxon>Bacillota</taxon>
        <taxon>Bacilli</taxon>
        <taxon>Bacillales</taxon>
        <taxon>Bacillaceae</taxon>
        <taxon>Priestia</taxon>
    </lineage>
</organism>
<sequence>MRLSTKEKFRLSILATLRWTMAITFLIYGMAKIYPG</sequence>
<keyword evidence="1" id="KW-0472">Membrane</keyword>
<accession>A0A7W3N875</accession>